<dbReference type="GO" id="GO:0032993">
    <property type="term" value="C:protein-DNA complex"/>
    <property type="evidence" value="ECO:0007669"/>
    <property type="project" value="TreeGrafter"/>
</dbReference>
<dbReference type="PROSITE" id="PS50931">
    <property type="entry name" value="HTH_LYSR"/>
    <property type="match status" value="1"/>
</dbReference>
<evidence type="ECO:0000313" key="7">
    <source>
        <dbReference type="EMBL" id="MBB5775361.1"/>
    </source>
</evidence>
<keyword evidence="2" id="KW-0805">Transcription regulation</keyword>
<comment type="similarity">
    <text evidence="1">Belongs to the LysR transcriptional regulatory family.</text>
</comment>
<evidence type="ECO:0000256" key="1">
    <source>
        <dbReference type="ARBA" id="ARBA00009437"/>
    </source>
</evidence>
<accession>A0A7W9L9A6</accession>
<evidence type="ECO:0000259" key="6">
    <source>
        <dbReference type="PROSITE" id="PS50931"/>
    </source>
</evidence>
<dbReference type="PANTHER" id="PTHR30346:SF0">
    <property type="entry name" value="HCA OPERON TRANSCRIPTIONAL ACTIVATOR HCAR"/>
    <property type="match status" value="1"/>
</dbReference>
<evidence type="ECO:0000313" key="8">
    <source>
        <dbReference type="Proteomes" id="UP000579153"/>
    </source>
</evidence>
<organism evidence="7 8">
    <name type="scientific">Nonomuraea jabiensis</name>
    <dbReference type="NCBI Taxonomy" id="882448"/>
    <lineage>
        <taxon>Bacteria</taxon>
        <taxon>Bacillati</taxon>
        <taxon>Actinomycetota</taxon>
        <taxon>Actinomycetes</taxon>
        <taxon>Streptosporangiales</taxon>
        <taxon>Streptosporangiaceae</taxon>
        <taxon>Nonomuraea</taxon>
    </lineage>
</organism>
<keyword evidence="8" id="KW-1185">Reference proteome</keyword>
<dbReference type="Gene3D" id="1.10.10.10">
    <property type="entry name" value="Winged helix-like DNA-binding domain superfamily/Winged helix DNA-binding domain"/>
    <property type="match status" value="1"/>
</dbReference>
<reference evidence="7 8" key="1">
    <citation type="submission" date="2020-08" db="EMBL/GenBank/DDBJ databases">
        <title>Sequencing the genomes of 1000 actinobacteria strains.</title>
        <authorList>
            <person name="Klenk H.-P."/>
        </authorList>
    </citation>
    <scope>NUCLEOTIDE SEQUENCE [LARGE SCALE GENOMIC DNA]</scope>
    <source>
        <strain evidence="7 8">DSM 45507</strain>
    </source>
</reference>
<evidence type="ECO:0000256" key="5">
    <source>
        <dbReference type="SAM" id="MobiDB-lite"/>
    </source>
</evidence>
<dbReference type="AlphaFoldDB" id="A0A7W9L9A6"/>
<dbReference type="Proteomes" id="UP000579153">
    <property type="component" value="Unassembled WGS sequence"/>
</dbReference>
<dbReference type="InterPro" id="IPR036388">
    <property type="entry name" value="WH-like_DNA-bd_sf"/>
</dbReference>
<dbReference type="FunFam" id="1.10.10.10:FF:000001">
    <property type="entry name" value="LysR family transcriptional regulator"/>
    <property type="match status" value="1"/>
</dbReference>
<dbReference type="Pfam" id="PF00126">
    <property type="entry name" value="HTH_1"/>
    <property type="match status" value="1"/>
</dbReference>
<dbReference type="Gene3D" id="3.40.190.10">
    <property type="entry name" value="Periplasmic binding protein-like II"/>
    <property type="match status" value="2"/>
</dbReference>
<name>A0A7W9L9A6_9ACTN</name>
<keyword evidence="3 7" id="KW-0238">DNA-binding</keyword>
<dbReference type="GO" id="GO:0003677">
    <property type="term" value="F:DNA binding"/>
    <property type="evidence" value="ECO:0007669"/>
    <property type="project" value="UniProtKB-KW"/>
</dbReference>
<dbReference type="InterPro" id="IPR005119">
    <property type="entry name" value="LysR_subst-bd"/>
</dbReference>
<dbReference type="SUPFAM" id="SSF53850">
    <property type="entry name" value="Periplasmic binding protein-like II"/>
    <property type="match status" value="1"/>
</dbReference>
<dbReference type="RefSeq" id="WP_185069058.1">
    <property type="nucleotide sequence ID" value="NZ_JACHMB010000001.1"/>
</dbReference>
<feature type="domain" description="HTH lysR-type" evidence="6">
    <location>
        <begin position="1"/>
        <end position="58"/>
    </location>
</feature>
<evidence type="ECO:0000256" key="2">
    <source>
        <dbReference type="ARBA" id="ARBA00023015"/>
    </source>
</evidence>
<feature type="region of interest" description="Disordered" evidence="5">
    <location>
        <begin position="300"/>
        <end position="321"/>
    </location>
</feature>
<dbReference type="SUPFAM" id="SSF46785">
    <property type="entry name" value="Winged helix' DNA-binding domain"/>
    <property type="match status" value="1"/>
</dbReference>
<keyword evidence="4" id="KW-0804">Transcription</keyword>
<dbReference type="Pfam" id="PF03466">
    <property type="entry name" value="LysR_substrate"/>
    <property type="match status" value="1"/>
</dbReference>
<dbReference type="PRINTS" id="PR00039">
    <property type="entry name" value="HTHLYSR"/>
</dbReference>
<dbReference type="PANTHER" id="PTHR30346">
    <property type="entry name" value="TRANSCRIPTIONAL DUAL REGULATOR HCAR-RELATED"/>
    <property type="match status" value="1"/>
</dbReference>
<proteinExistence type="inferred from homology"/>
<evidence type="ECO:0000256" key="4">
    <source>
        <dbReference type="ARBA" id="ARBA00023163"/>
    </source>
</evidence>
<dbReference type="EMBL" id="JACHMB010000001">
    <property type="protein sequence ID" value="MBB5775361.1"/>
    <property type="molecule type" value="Genomic_DNA"/>
</dbReference>
<protein>
    <submittedName>
        <fullName evidence="7">DNA-binding transcriptional LysR family regulator</fullName>
    </submittedName>
</protein>
<sequence length="321" mass="35087">MELREIEIFLTLAEELHFGRAAERMYLSQSRVSQTIRAMETRVGGRLFERSSRRVRLTPLGERLRDRLRPGFEQIHLALAEVREIASGITGVLRVSLLNFAAGGPAFSEIVRAFTTAHPGCEVVVYEAFPGEALGRLRRAELDAVAHWLPIRRQDLVVGPVLMRDDRALVVRAGHPLAERGYATAEDLGDHHVIDAEGMVPAETLEALYPPLTPAGRPIGRRHREGRMIEVLSLVARGEIVHPTVASLSDYYTHPGVTVIPLRGLPPLESALVWAAERETAAVRAFAEVAGRLSGVSNAWPATDGRLSGDSSAWPATGSPS</sequence>
<gene>
    <name evidence="7" type="ORF">HD596_002117</name>
</gene>
<evidence type="ECO:0000256" key="3">
    <source>
        <dbReference type="ARBA" id="ARBA00023125"/>
    </source>
</evidence>
<comment type="caution">
    <text evidence="7">The sequence shown here is derived from an EMBL/GenBank/DDBJ whole genome shotgun (WGS) entry which is preliminary data.</text>
</comment>
<dbReference type="InterPro" id="IPR000847">
    <property type="entry name" value="LysR_HTH_N"/>
</dbReference>
<dbReference type="InterPro" id="IPR036390">
    <property type="entry name" value="WH_DNA-bd_sf"/>
</dbReference>
<dbReference type="GO" id="GO:0003700">
    <property type="term" value="F:DNA-binding transcription factor activity"/>
    <property type="evidence" value="ECO:0007669"/>
    <property type="project" value="InterPro"/>
</dbReference>